<organism evidence="1 2">
    <name type="scientific">Chrysochromulina tobinii</name>
    <dbReference type="NCBI Taxonomy" id="1460289"/>
    <lineage>
        <taxon>Eukaryota</taxon>
        <taxon>Haptista</taxon>
        <taxon>Haptophyta</taxon>
        <taxon>Prymnesiophyceae</taxon>
        <taxon>Prymnesiales</taxon>
        <taxon>Chrysochromulinaceae</taxon>
        <taxon>Chrysochromulina</taxon>
    </lineage>
</organism>
<keyword evidence="2" id="KW-1185">Reference proteome</keyword>
<proteinExistence type="predicted"/>
<dbReference type="SUPFAM" id="SSF51197">
    <property type="entry name" value="Clavaminate synthase-like"/>
    <property type="match status" value="1"/>
</dbReference>
<reference evidence="2" key="1">
    <citation type="journal article" date="2015" name="PLoS Genet.">
        <title>Genome Sequence and Transcriptome Analyses of Chrysochromulina tobin: Metabolic Tools for Enhanced Algal Fitness in the Prominent Order Prymnesiales (Haptophyceae).</title>
        <authorList>
            <person name="Hovde B.T."/>
            <person name="Deodato C.R."/>
            <person name="Hunsperger H.M."/>
            <person name="Ryken S.A."/>
            <person name="Yost W."/>
            <person name="Jha R.K."/>
            <person name="Patterson J."/>
            <person name="Monnat R.J. Jr."/>
            <person name="Barlow S.B."/>
            <person name="Starkenburg S.R."/>
            <person name="Cattolico R.A."/>
        </authorList>
    </citation>
    <scope>NUCLEOTIDE SEQUENCE</scope>
    <source>
        <strain evidence="2">CCMP291</strain>
    </source>
</reference>
<comment type="caution">
    <text evidence="1">The sequence shown here is derived from an EMBL/GenBank/DDBJ whole genome shotgun (WGS) entry which is preliminary data.</text>
</comment>
<dbReference type="EMBL" id="JWZX01002499">
    <property type="protein sequence ID" value="KOO28882.1"/>
    <property type="molecule type" value="Genomic_DNA"/>
</dbReference>
<dbReference type="Gene3D" id="2.60.120.620">
    <property type="entry name" value="q2cbj1_9rhob like domain"/>
    <property type="match status" value="1"/>
</dbReference>
<protein>
    <recommendedName>
        <fullName evidence="3">Fe2OG dioxygenase domain-containing protein</fullName>
    </recommendedName>
</protein>
<dbReference type="Proteomes" id="UP000037460">
    <property type="component" value="Unassembled WGS sequence"/>
</dbReference>
<sequence>MLRPLTDEASRAELLKLYEALVLELIAPWVASIIGCDRMLFQAIPCVRVHRPGEFSIGPHIDAQYQLPDGSLNAYLPLTSIDDTNSLYLESAPGREDFHPLRLAYGQFCTFYGAFCTHFAVENLSERTRVSLDFRVVPGGCYAAHIDEQPPDFRVGGYYSEAVRAQGAAGDSGQAEGAFCVSARGRPYWRHGFPHTAN</sequence>
<evidence type="ECO:0000313" key="2">
    <source>
        <dbReference type="Proteomes" id="UP000037460"/>
    </source>
</evidence>
<evidence type="ECO:0008006" key="3">
    <source>
        <dbReference type="Google" id="ProtNLM"/>
    </source>
</evidence>
<dbReference type="OrthoDB" id="10260017at2759"/>
<dbReference type="AlphaFoldDB" id="A0A0M0JRF8"/>
<name>A0A0M0JRF8_9EUKA</name>
<accession>A0A0M0JRF8</accession>
<evidence type="ECO:0000313" key="1">
    <source>
        <dbReference type="EMBL" id="KOO28882.1"/>
    </source>
</evidence>
<gene>
    <name evidence="1" type="ORF">Ctob_005266</name>
</gene>